<dbReference type="InterPro" id="IPR009057">
    <property type="entry name" value="Homeodomain-like_sf"/>
</dbReference>
<accession>A0ABT7Y4P2</accession>
<gene>
    <name evidence="4" type="ORF">QWJ08_16900</name>
</gene>
<feature type="DNA-binding region" description="H-T-H motif" evidence="2">
    <location>
        <begin position="23"/>
        <end position="42"/>
    </location>
</feature>
<evidence type="ECO:0000313" key="4">
    <source>
        <dbReference type="EMBL" id="MDN2483023.1"/>
    </source>
</evidence>
<keyword evidence="1 2" id="KW-0238">DNA-binding</keyword>
<feature type="domain" description="HTH tetR-type" evidence="3">
    <location>
        <begin position="1"/>
        <end position="60"/>
    </location>
</feature>
<dbReference type="PROSITE" id="PS50977">
    <property type="entry name" value="HTH_TETR_2"/>
    <property type="match status" value="1"/>
</dbReference>
<dbReference type="Proteomes" id="UP001169719">
    <property type="component" value="Unassembled WGS sequence"/>
</dbReference>
<dbReference type="RefSeq" id="WP_289963074.1">
    <property type="nucleotide sequence ID" value="NZ_JAUEOZ010000002.1"/>
</dbReference>
<sequence length="179" mass="20048">MLQEQIAGELEVAFSQLGFAEPSVAQLKKACSVSLRTLYKYFPSKEEMIVGALEHRHHRYLALLGYELPNHQITLSDREAALLSVFDKLANWMEDYAPTGCMSMNAISAFPENSQIITTVDTHKKEVRDLLSRLAGSEELGTATFLLHEGVSTSWPLLGHESIHSAKSTLKMLMKRDIK</sequence>
<comment type="caution">
    <text evidence="4">The sequence shown here is derived from an EMBL/GenBank/DDBJ whole genome shotgun (WGS) entry which is preliminary data.</text>
</comment>
<evidence type="ECO:0000256" key="2">
    <source>
        <dbReference type="PROSITE-ProRule" id="PRU00335"/>
    </source>
</evidence>
<evidence type="ECO:0000313" key="5">
    <source>
        <dbReference type="Proteomes" id="UP001169719"/>
    </source>
</evidence>
<dbReference type="PROSITE" id="PS01081">
    <property type="entry name" value="HTH_TETR_1"/>
    <property type="match status" value="1"/>
</dbReference>
<keyword evidence="5" id="KW-1185">Reference proteome</keyword>
<dbReference type="Pfam" id="PF00440">
    <property type="entry name" value="TetR_N"/>
    <property type="match status" value="1"/>
</dbReference>
<organism evidence="4 5">
    <name type="scientific">Vibrio agarivorans</name>
    <dbReference type="NCBI Taxonomy" id="153622"/>
    <lineage>
        <taxon>Bacteria</taxon>
        <taxon>Pseudomonadati</taxon>
        <taxon>Pseudomonadota</taxon>
        <taxon>Gammaproteobacteria</taxon>
        <taxon>Vibrionales</taxon>
        <taxon>Vibrionaceae</taxon>
        <taxon>Vibrio</taxon>
    </lineage>
</organism>
<dbReference type="SUPFAM" id="SSF46689">
    <property type="entry name" value="Homeodomain-like"/>
    <property type="match status" value="1"/>
</dbReference>
<protein>
    <submittedName>
        <fullName evidence="4">TetR/AcrR family transcriptional regulator</fullName>
    </submittedName>
</protein>
<dbReference type="EMBL" id="JAUEOZ010000002">
    <property type="protein sequence ID" value="MDN2483023.1"/>
    <property type="molecule type" value="Genomic_DNA"/>
</dbReference>
<evidence type="ECO:0000259" key="3">
    <source>
        <dbReference type="PROSITE" id="PS50977"/>
    </source>
</evidence>
<proteinExistence type="predicted"/>
<evidence type="ECO:0000256" key="1">
    <source>
        <dbReference type="ARBA" id="ARBA00023125"/>
    </source>
</evidence>
<reference evidence="4" key="1">
    <citation type="submission" date="2024-05" db="EMBL/GenBank/DDBJ databases">
        <title>Genome Sequences of Four Agar- Degrading Marine Bacteria.</title>
        <authorList>
            <person name="Phillips E.K."/>
            <person name="Shaffer J.C."/>
            <person name="Henson M.W."/>
            <person name="Temperton B."/>
            <person name="Thrash C.J."/>
            <person name="Martin M.O."/>
        </authorList>
    </citation>
    <scope>NUCLEOTIDE SEQUENCE</scope>
    <source>
        <strain evidence="4">EKP203</strain>
    </source>
</reference>
<dbReference type="Gene3D" id="1.10.357.10">
    <property type="entry name" value="Tetracycline Repressor, domain 2"/>
    <property type="match status" value="1"/>
</dbReference>
<dbReference type="InterPro" id="IPR001647">
    <property type="entry name" value="HTH_TetR"/>
</dbReference>
<name>A0ABT7Y4P2_9VIBR</name>
<dbReference type="InterPro" id="IPR023772">
    <property type="entry name" value="DNA-bd_HTH_TetR-type_CS"/>
</dbReference>